<dbReference type="EMBL" id="HACM01008718">
    <property type="protein sequence ID" value="CRZ09160.1"/>
    <property type="molecule type" value="Transcribed_RNA"/>
</dbReference>
<evidence type="ECO:0000313" key="3">
    <source>
        <dbReference type="EMBL" id="CRZ09160.1"/>
    </source>
</evidence>
<keyword evidence="2" id="KW-0472">Membrane</keyword>
<evidence type="ECO:0000256" key="1">
    <source>
        <dbReference type="SAM" id="MobiDB-lite"/>
    </source>
</evidence>
<evidence type="ECO:0000256" key="2">
    <source>
        <dbReference type="SAM" id="Phobius"/>
    </source>
</evidence>
<reference evidence="3" key="1">
    <citation type="submission" date="2015-04" db="EMBL/GenBank/DDBJ databases">
        <title>The genome sequence of the plant pathogenic Rhizarian Plasmodiophora brassicae reveals insights in its biotrophic life cycle and the origin of chitin synthesis.</title>
        <authorList>
            <person name="Schwelm A."/>
            <person name="Fogelqvist J."/>
            <person name="Knaust A."/>
            <person name="Julke S."/>
            <person name="Lilja T."/>
            <person name="Dhandapani V."/>
            <person name="Bonilla-Rosso G."/>
            <person name="Karlsson M."/>
            <person name="Shevchenko A."/>
            <person name="Choi S.R."/>
            <person name="Kim H.G."/>
            <person name="Park J.Y."/>
            <person name="Lim Y.P."/>
            <person name="Ludwig-Muller J."/>
            <person name="Dixelius C."/>
        </authorList>
    </citation>
    <scope>NUCLEOTIDE SEQUENCE</scope>
    <source>
        <tissue evidence="3">Potato root galls</tissue>
    </source>
</reference>
<feature type="region of interest" description="Disordered" evidence="1">
    <location>
        <begin position="83"/>
        <end position="105"/>
    </location>
</feature>
<name>A0A0H5R4N7_9EUKA</name>
<protein>
    <submittedName>
        <fullName evidence="3">Uncharacterized protein</fullName>
    </submittedName>
</protein>
<feature type="transmembrane region" description="Helical" evidence="2">
    <location>
        <begin position="27"/>
        <end position="49"/>
    </location>
</feature>
<keyword evidence="2" id="KW-1133">Transmembrane helix</keyword>
<proteinExistence type="predicted"/>
<dbReference type="AlphaFoldDB" id="A0A0H5R4N7"/>
<sequence>METGKRPPSTLVEAVLIEALTPGENRISLLLLNWIIALLLITLLACFLLGPINIHIVGLSILTVLLAMSIVLFQSTLAPTSEPRIDLGKTEVPQPPLCSSRDKNL</sequence>
<feature type="transmembrane region" description="Helical" evidence="2">
    <location>
        <begin position="56"/>
        <end position="77"/>
    </location>
</feature>
<organism evidence="3">
    <name type="scientific">Spongospora subterranea</name>
    <dbReference type="NCBI Taxonomy" id="70186"/>
    <lineage>
        <taxon>Eukaryota</taxon>
        <taxon>Sar</taxon>
        <taxon>Rhizaria</taxon>
        <taxon>Endomyxa</taxon>
        <taxon>Phytomyxea</taxon>
        <taxon>Plasmodiophorida</taxon>
        <taxon>Plasmodiophoridae</taxon>
        <taxon>Spongospora</taxon>
    </lineage>
</organism>
<keyword evidence="2" id="KW-0812">Transmembrane</keyword>
<accession>A0A0H5R4N7</accession>